<evidence type="ECO:0000313" key="14">
    <source>
        <dbReference type="Proteomes" id="UP000638560"/>
    </source>
</evidence>
<protein>
    <submittedName>
        <fullName evidence="13">M48 family metallopeptidase</fullName>
    </submittedName>
</protein>
<evidence type="ECO:0000256" key="10">
    <source>
        <dbReference type="RuleBase" id="RU003983"/>
    </source>
</evidence>
<evidence type="ECO:0000256" key="11">
    <source>
        <dbReference type="SAM" id="MobiDB-lite"/>
    </source>
</evidence>
<evidence type="ECO:0000256" key="6">
    <source>
        <dbReference type="ARBA" id="ARBA00022833"/>
    </source>
</evidence>
<evidence type="ECO:0000256" key="5">
    <source>
        <dbReference type="ARBA" id="ARBA00022801"/>
    </source>
</evidence>
<keyword evidence="8 10" id="KW-0482">Metalloprotease</keyword>
<dbReference type="Gene3D" id="3.30.2010.10">
    <property type="entry name" value="Metalloproteases ('zincins'), catalytic domain"/>
    <property type="match status" value="1"/>
</dbReference>
<dbReference type="Pfam" id="PF01435">
    <property type="entry name" value="Peptidase_M48"/>
    <property type="match status" value="1"/>
</dbReference>
<name>A0ABS0GZB9_9ACTN</name>
<keyword evidence="2 10" id="KW-0645">Protease</keyword>
<keyword evidence="6 10" id="KW-0862">Zinc</keyword>
<dbReference type="InterPro" id="IPR001915">
    <property type="entry name" value="Peptidase_M48"/>
</dbReference>
<organism evidence="13 14">
    <name type="scientific">Plantactinospora alkalitolerans</name>
    <dbReference type="NCBI Taxonomy" id="2789879"/>
    <lineage>
        <taxon>Bacteria</taxon>
        <taxon>Bacillati</taxon>
        <taxon>Actinomycetota</taxon>
        <taxon>Actinomycetes</taxon>
        <taxon>Micromonosporales</taxon>
        <taxon>Micromonosporaceae</taxon>
        <taxon>Plantactinospora</taxon>
    </lineage>
</organism>
<evidence type="ECO:0000256" key="9">
    <source>
        <dbReference type="ARBA" id="ARBA00023136"/>
    </source>
</evidence>
<keyword evidence="5 10" id="KW-0378">Hydrolase</keyword>
<gene>
    <name evidence="13" type="ORF">I0C86_21640</name>
</gene>
<accession>A0ABS0GZB9</accession>
<dbReference type="CDD" id="cd07325">
    <property type="entry name" value="M48_Ste24p_like"/>
    <property type="match status" value="1"/>
</dbReference>
<dbReference type="EMBL" id="JADPUN010000200">
    <property type="protein sequence ID" value="MBF9131545.1"/>
    <property type="molecule type" value="Genomic_DNA"/>
</dbReference>
<keyword evidence="1" id="KW-1003">Cell membrane</keyword>
<keyword evidence="4" id="KW-0479">Metal-binding</keyword>
<dbReference type="InterPro" id="IPR050083">
    <property type="entry name" value="HtpX_protease"/>
</dbReference>
<evidence type="ECO:0000256" key="7">
    <source>
        <dbReference type="ARBA" id="ARBA00022989"/>
    </source>
</evidence>
<sequence length="408" mass="43613">MTTGGTAGTPARRRVALTGISSRAWEHPADRGALTALRELRGFDDVVKAFFGMWNERGFRLSYLAAAIRVDHRQYPRVYRIYAEAGAALDVAELPELFVTQSPWLTGEAIGLDRPFIVISSACVNQLDDDELRFLLGHELGHVGSGHAVYKTILTILTRWAANLSWLPVGAIALRAIIAAMLEWWRKAELSGDRAGLLAGQDPAAALRVLMKMAGGGDLSQIDTTAFLEQASEYDGGGDLRDSLHKVRMTAWSTHPVPVARAADSRRWVDSGEYARLLGGDYPRREDDGLTSVSAEIKAAAESYREAFGRSQDPLVGLLRRLGDGASDVGEWVGGGAGRARSWMNAAGEAAARAAGRTRRGSGAPGPRTGTGDDEPGDPEPGDATNPGDQEPGDATNPGGRDAPDDRS</sequence>
<dbReference type="PANTHER" id="PTHR43221:SF3">
    <property type="entry name" value="SLL1280 PROTEIN"/>
    <property type="match status" value="1"/>
</dbReference>
<comment type="similarity">
    <text evidence="10">Belongs to the peptidase M48 family.</text>
</comment>
<dbReference type="Proteomes" id="UP000638560">
    <property type="component" value="Unassembled WGS sequence"/>
</dbReference>
<keyword evidence="14" id="KW-1185">Reference proteome</keyword>
<keyword evidence="7" id="KW-1133">Transmembrane helix</keyword>
<evidence type="ECO:0000256" key="3">
    <source>
        <dbReference type="ARBA" id="ARBA00022692"/>
    </source>
</evidence>
<reference evidence="13 14" key="1">
    <citation type="submission" date="2020-11" db="EMBL/GenBank/DDBJ databases">
        <title>A novel isolate from a Black sea contaminated sediment with potential to produce alkanes: Plantactinospora alkalitolerans sp. nov.</title>
        <authorList>
            <person name="Carro L."/>
            <person name="Veyisoglu A."/>
            <person name="Guven K."/>
            <person name="Schumann P."/>
            <person name="Klenk H.-P."/>
            <person name="Sahin N."/>
        </authorList>
    </citation>
    <scope>NUCLEOTIDE SEQUENCE [LARGE SCALE GENOMIC DNA]</scope>
    <source>
        <strain evidence="13 14">S1510</strain>
    </source>
</reference>
<comment type="cofactor">
    <cofactor evidence="10">
        <name>Zn(2+)</name>
        <dbReference type="ChEBI" id="CHEBI:29105"/>
    </cofactor>
    <text evidence="10">Binds 1 zinc ion per subunit.</text>
</comment>
<evidence type="ECO:0000256" key="2">
    <source>
        <dbReference type="ARBA" id="ARBA00022670"/>
    </source>
</evidence>
<feature type="compositionally biased region" description="Low complexity" evidence="11">
    <location>
        <begin position="348"/>
        <end position="370"/>
    </location>
</feature>
<comment type="caution">
    <text evidence="13">The sequence shown here is derived from an EMBL/GenBank/DDBJ whole genome shotgun (WGS) entry which is preliminary data.</text>
</comment>
<proteinExistence type="inferred from homology"/>
<feature type="region of interest" description="Disordered" evidence="11">
    <location>
        <begin position="348"/>
        <end position="408"/>
    </location>
</feature>
<evidence type="ECO:0000256" key="4">
    <source>
        <dbReference type="ARBA" id="ARBA00022723"/>
    </source>
</evidence>
<keyword evidence="3" id="KW-0812">Transmembrane</keyword>
<evidence type="ECO:0000256" key="1">
    <source>
        <dbReference type="ARBA" id="ARBA00022475"/>
    </source>
</evidence>
<feature type="compositionally biased region" description="Acidic residues" evidence="11">
    <location>
        <begin position="372"/>
        <end position="381"/>
    </location>
</feature>
<dbReference type="PANTHER" id="PTHR43221">
    <property type="entry name" value="PROTEASE HTPX"/>
    <property type="match status" value="1"/>
</dbReference>
<keyword evidence="9" id="KW-0472">Membrane</keyword>
<evidence type="ECO:0000259" key="12">
    <source>
        <dbReference type="Pfam" id="PF01435"/>
    </source>
</evidence>
<feature type="domain" description="Peptidase M48" evidence="12">
    <location>
        <begin position="109"/>
        <end position="267"/>
    </location>
</feature>
<evidence type="ECO:0000313" key="13">
    <source>
        <dbReference type="EMBL" id="MBF9131545.1"/>
    </source>
</evidence>
<evidence type="ECO:0000256" key="8">
    <source>
        <dbReference type="ARBA" id="ARBA00023049"/>
    </source>
</evidence>